<feature type="transmembrane region" description="Helical" evidence="7">
    <location>
        <begin position="42"/>
        <end position="66"/>
    </location>
</feature>
<dbReference type="Proteomes" id="UP000028302">
    <property type="component" value="Unassembled WGS sequence"/>
</dbReference>
<name>A0A084IKX8_SALHC</name>
<dbReference type="OrthoDB" id="9762833at2"/>
<feature type="transmembrane region" description="Helical" evidence="7">
    <location>
        <begin position="12"/>
        <end position="30"/>
    </location>
</feature>
<dbReference type="PANTHER" id="PTHR42948:SF1">
    <property type="entry name" value="TRANSPORTER"/>
    <property type="match status" value="1"/>
</dbReference>
<dbReference type="STRING" id="1304275.C41B8_10048"/>
<accession>A0A084IKX8</accession>
<feature type="transmembrane region" description="Helical" evidence="7">
    <location>
        <begin position="424"/>
        <end position="446"/>
    </location>
</feature>
<feature type="transmembrane region" description="Helical" evidence="7">
    <location>
        <begin position="175"/>
        <end position="196"/>
    </location>
</feature>
<feature type="transmembrane region" description="Helical" evidence="7">
    <location>
        <begin position="345"/>
        <end position="366"/>
    </location>
</feature>
<dbReference type="PROSITE" id="PS00610">
    <property type="entry name" value="NA_NEUROTRAN_SYMP_1"/>
    <property type="match status" value="1"/>
</dbReference>
<dbReference type="Pfam" id="PF00209">
    <property type="entry name" value="SNF"/>
    <property type="match status" value="2"/>
</dbReference>
<dbReference type="PROSITE" id="PS50267">
    <property type="entry name" value="NA_NEUROTRAN_SYMP_3"/>
    <property type="match status" value="1"/>
</dbReference>
<dbReference type="CDD" id="cd10336">
    <property type="entry name" value="SLC6sbd_Tyt1-Like"/>
    <property type="match status" value="1"/>
</dbReference>
<gene>
    <name evidence="8" type="ORF">C41B8_10048</name>
</gene>
<keyword evidence="5 7" id="KW-0472">Membrane</keyword>
<feature type="transmembrane region" description="Helical" evidence="7">
    <location>
        <begin position="386"/>
        <end position="403"/>
    </location>
</feature>
<keyword evidence="3 6" id="KW-0812">Transmembrane</keyword>
<evidence type="ECO:0000256" key="6">
    <source>
        <dbReference type="RuleBase" id="RU003732"/>
    </source>
</evidence>
<organism evidence="8 9">
    <name type="scientific">Salinisphaera hydrothermalis (strain C41B8)</name>
    <dbReference type="NCBI Taxonomy" id="1304275"/>
    <lineage>
        <taxon>Bacteria</taxon>
        <taxon>Pseudomonadati</taxon>
        <taxon>Pseudomonadota</taxon>
        <taxon>Gammaproteobacteria</taxon>
        <taxon>Salinisphaerales</taxon>
        <taxon>Salinisphaeraceae</taxon>
        <taxon>Salinisphaera</taxon>
    </lineage>
</organism>
<feature type="transmembrane region" description="Helical" evidence="7">
    <location>
        <begin position="252"/>
        <end position="274"/>
    </location>
</feature>
<dbReference type="PANTHER" id="PTHR42948">
    <property type="entry name" value="TRANSPORTER"/>
    <property type="match status" value="1"/>
</dbReference>
<keyword evidence="2 6" id="KW-0813">Transport</keyword>
<evidence type="ECO:0000256" key="7">
    <source>
        <dbReference type="SAM" id="Phobius"/>
    </source>
</evidence>
<comment type="similarity">
    <text evidence="6">Belongs to the sodium:neurotransmitter symporter (SNF) (TC 2.A.22) family.</text>
</comment>
<dbReference type="GO" id="GO:0016020">
    <property type="term" value="C:membrane"/>
    <property type="evidence" value="ECO:0007669"/>
    <property type="project" value="UniProtKB-SubCell"/>
</dbReference>
<sequence length="448" mass="47301">MSAPTRGGWASRFGFIMAAAGSAIGLGNIWKFPYMTASHGGGAFLVVYLVCVFVFGISLLLAELVLGRMAKRNPIGAFRKLAGGAWPAVGALGVVTALVILSFYVVVSGWAMAYFVYAVEGTLTTASSGELNALFGHLVSSPIVPLIYAALFVLLTAVVVIGGVAGGIERMAKLFMPLLFIILILLMVRSLTLPGAGRGLVFFLHPDWSAIDGHLISAALGQAFFTLSLGVGGMITYGSYMADTQDLGRDALSVVALNTMVSLLAGLMVIPAMISAGITPDAGGPGTTFKVLPTVFAAMPAGNLFGIGFFFLLILAALTSSVSLLEPVVSFFVDEYRMKRANATVIGASFCFALAIPVSLSFGIWHHIQLFGLTIFKLMDFLTSNLALPIGSLMTALCVGWVVRRAAVDELSNHGRIAAGWAPIWLFFIRYIAPIGIVWILVQGLFGL</sequence>
<reference evidence="8 9" key="1">
    <citation type="submission" date="2013-03" db="EMBL/GenBank/DDBJ databases">
        <title>Salinisphaera hydrothermalis C41B8 Genome Sequencing.</title>
        <authorList>
            <person name="Li C."/>
            <person name="Lai Q."/>
            <person name="Shao Z."/>
        </authorList>
    </citation>
    <scope>NUCLEOTIDE SEQUENCE [LARGE SCALE GENOMIC DNA]</scope>
    <source>
        <strain evidence="8 9">C41B8</strain>
    </source>
</reference>
<dbReference type="GO" id="GO:0015293">
    <property type="term" value="F:symporter activity"/>
    <property type="evidence" value="ECO:0007669"/>
    <property type="project" value="UniProtKB-KW"/>
</dbReference>
<comment type="caution">
    <text evidence="8">The sequence shown here is derived from an EMBL/GenBank/DDBJ whole genome shotgun (WGS) entry which is preliminary data.</text>
</comment>
<keyword evidence="6" id="KW-0769">Symport</keyword>
<dbReference type="SUPFAM" id="SSF161070">
    <property type="entry name" value="SNF-like"/>
    <property type="match status" value="1"/>
</dbReference>
<dbReference type="PRINTS" id="PR00176">
    <property type="entry name" value="NANEUSMPORT"/>
</dbReference>
<dbReference type="InterPro" id="IPR000175">
    <property type="entry name" value="Na/ntran_symport"/>
</dbReference>
<protein>
    <recommendedName>
        <fullName evidence="6">Transporter</fullName>
    </recommendedName>
</protein>
<evidence type="ECO:0000256" key="3">
    <source>
        <dbReference type="ARBA" id="ARBA00022692"/>
    </source>
</evidence>
<dbReference type="eggNOG" id="COG0733">
    <property type="taxonomic scope" value="Bacteria"/>
</dbReference>
<dbReference type="InterPro" id="IPR037272">
    <property type="entry name" value="SNS_sf"/>
</dbReference>
<evidence type="ECO:0000313" key="9">
    <source>
        <dbReference type="Proteomes" id="UP000028302"/>
    </source>
</evidence>
<feature type="transmembrane region" description="Helical" evidence="7">
    <location>
        <begin position="86"/>
        <end position="107"/>
    </location>
</feature>
<proteinExistence type="inferred from homology"/>
<evidence type="ECO:0000313" key="8">
    <source>
        <dbReference type="EMBL" id="KEZ77362.1"/>
    </source>
</evidence>
<dbReference type="AlphaFoldDB" id="A0A084IKX8"/>
<comment type="subcellular location">
    <subcellularLocation>
        <location evidence="1">Membrane</location>
        <topology evidence="1">Multi-pass membrane protein</topology>
    </subcellularLocation>
</comment>
<feature type="transmembrane region" description="Helical" evidence="7">
    <location>
        <begin position="146"/>
        <end position="168"/>
    </location>
</feature>
<evidence type="ECO:0000256" key="4">
    <source>
        <dbReference type="ARBA" id="ARBA00022989"/>
    </source>
</evidence>
<dbReference type="EMBL" id="APNK01000013">
    <property type="protein sequence ID" value="KEZ77362.1"/>
    <property type="molecule type" value="Genomic_DNA"/>
</dbReference>
<keyword evidence="9" id="KW-1185">Reference proteome</keyword>
<feature type="transmembrane region" description="Helical" evidence="7">
    <location>
        <begin position="304"/>
        <end position="333"/>
    </location>
</feature>
<feature type="transmembrane region" description="Helical" evidence="7">
    <location>
        <begin position="216"/>
        <end position="240"/>
    </location>
</feature>
<dbReference type="RefSeq" id="WP_037337404.1">
    <property type="nucleotide sequence ID" value="NZ_APNK01000013.1"/>
</dbReference>
<evidence type="ECO:0000256" key="5">
    <source>
        <dbReference type="ARBA" id="ARBA00023136"/>
    </source>
</evidence>
<dbReference type="InterPro" id="IPR047218">
    <property type="entry name" value="YocR/YhdH-like"/>
</dbReference>
<evidence type="ECO:0000256" key="1">
    <source>
        <dbReference type="ARBA" id="ARBA00004141"/>
    </source>
</evidence>
<evidence type="ECO:0000256" key="2">
    <source>
        <dbReference type="ARBA" id="ARBA00022448"/>
    </source>
</evidence>
<keyword evidence="4 7" id="KW-1133">Transmembrane helix</keyword>
<dbReference type="NCBIfam" id="NF037979">
    <property type="entry name" value="Na_transp"/>
    <property type="match status" value="1"/>
</dbReference>